<dbReference type="EMBL" id="GBXM01066209">
    <property type="protein sequence ID" value="JAH42368.1"/>
    <property type="molecule type" value="Transcribed_RNA"/>
</dbReference>
<name>A0A0E9SPE5_ANGAN</name>
<organism evidence="1">
    <name type="scientific">Anguilla anguilla</name>
    <name type="common">European freshwater eel</name>
    <name type="synonym">Muraena anguilla</name>
    <dbReference type="NCBI Taxonomy" id="7936"/>
    <lineage>
        <taxon>Eukaryota</taxon>
        <taxon>Metazoa</taxon>
        <taxon>Chordata</taxon>
        <taxon>Craniata</taxon>
        <taxon>Vertebrata</taxon>
        <taxon>Euteleostomi</taxon>
        <taxon>Actinopterygii</taxon>
        <taxon>Neopterygii</taxon>
        <taxon>Teleostei</taxon>
        <taxon>Anguilliformes</taxon>
        <taxon>Anguillidae</taxon>
        <taxon>Anguilla</taxon>
    </lineage>
</organism>
<proteinExistence type="predicted"/>
<reference evidence="1" key="1">
    <citation type="submission" date="2014-11" db="EMBL/GenBank/DDBJ databases">
        <authorList>
            <person name="Amaro Gonzalez C."/>
        </authorList>
    </citation>
    <scope>NUCLEOTIDE SEQUENCE</scope>
</reference>
<accession>A0A0E9SPE5</accession>
<sequence>MDVLYAIYFVMICEKHSVLSFQMMCEFYLKMPVQSGQFLVSYNSRNVM</sequence>
<reference evidence="1" key="2">
    <citation type="journal article" date="2015" name="Fish Shellfish Immunol.">
        <title>Early steps in the European eel (Anguilla anguilla)-Vibrio vulnificus interaction in the gills: Role of the RtxA13 toxin.</title>
        <authorList>
            <person name="Callol A."/>
            <person name="Pajuelo D."/>
            <person name="Ebbesson L."/>
            <person name="Teles M."/>
            <person name="MacKenzie S."/>
            <person name="Amaro C."/>
        </authorList>
    </citation>
    <scope>NUCLEOTIDE SEQUENCE</scope>
</reference>
<dbReference type="AlphaFoldDB" id="A0A0E9SPE5"/>
<evidence type="ECO:0000313" key="1">
    <source>
        <dbReference type="EMBL" id="JAH42368.1"/>
    </source>
</evidence>
<protein>
    <submittedName>
        <fullName evidence="1">Uncharacterized protein</fullName>
    </submittedName>
</protein>